<gene>
    <name evidence="1" type="ORF">Nepgr_010262</name>
</gene>
<dbReference type="EMBL" id="BSYO01000008">
    <property type="protein sequence ID" value="GMH08422.1"/>
    <property type="molecule type" value="Genomic_DNA"/>
</dbReference>
<sequence>MEKWWDAIQIIKDAASVNVTTGPRAGNNYRSESSVCESHASRKFRGRERLNLTDEYEPFIDLHGRSTFGTKIQAAELKRLYQLGWIGSLTRDCDRWMCRGIDGGGWETSTVAVYPGPSLGKGEEWEDLRKIKMAEKEDNEEER</sequence>
<protein>
    <submittedName>
        <fullName evidence="1">Uncharacterized protein</fullName>
    </submittedName>
</protein>
<evidence type="ECO:0000313" key="1">
    <source>
        <dbReference type="EMBL" id="GMH08422.1"/>
    </source>
</evidence>
<dbReference type="Proteomes" id="UP001279734">
    <property type="component" value="Unassembled WGS sequence"/>
</dbReference>
<name>A0AAD3SCA1_NEPGR</name>
<organism evidence="1 2">
    <name type="scientific">Nepenthes gracilis</name>
    <name type="common">Slender pitcher plant</name>
    <dbReference type="NCBI Taxonomy" id="150966"/>
    <lineage>
        <taxon>Eukaryota</taxon>
        <taxon>Viridiplantae</taxon>
        <taxon>Streptophyta</taxon>
        <taxon>Embryophyta</taxon>
        <taxon>Tracheophyta</taxon>
        <taxon>Spermatophyta</taxon>
        <taxon>Magnoliopsida</taxon>
        <taxon>eudicotyledons</taxon>
        <taxon>Gunneridae</taxon>
        <taxon>Pentapetalae</taxon>
        <taxon>Caryophyllales</taxon>
        <taxon>Nepenthaceae</taxon>
        <taxon>Nepenthes</taxon>
    </lineage>
</organism>
<reference evidence="1" key="1">
    <citation type="submission" date="2023-05" db="EMBL/GenBank/DDBJ databases">
        <title>Nepenthes gracilis genome sequencing.</title>
        <authorList>
            <person name="Fukushima K."/>
        </authorList>
    </citation>
    <scope>NUCLEOTIDE SEQUENCE</scope>
    <source>
        <strain evidence="1">SING2019-196</strain>
    </source>
</reference>
<keyword evidence="2" id="KW-1185">Reference proteome</keyword>
<accession>A0AAD3SCA1</accession>
<comment type="caution">
    <text evidence="1">The sequence shown here is derived from an EMBL/GenBank/DDBJ whole genome shotgun (WGS) entry which is preliminary data.</text>
</comment>
<evidence type="ECO:0000313" key="2">
    <source>
        <dbReference type="Proteomes" id="UP001279734"/>
    </source>
</evidence>
<dbReference type="AlphaFoldDB" id="A0AAD3SCA1"/>
<proteinExistence type="predicted"/>